<dbReference type="AlphaFoldDB" id="R2PSL9"/>
<evidence type="ECO:0000313" key="1">
    <source>
        <dbReference type="EMBL" id="EOH86303.1"/>
    </source>
</evidence>
<dbReference type="Proteomes" id="UP000013782">
    <property type="component" value="Unassembled WGS sequence"/>
</dbReference>
<proteinExistence type="predicted"/>
<dbReference type="RefSeq" id="WP_010760144.1">
    <property type="nucleotide sequence ID" value="NZ_ASWD01000009.1"/>
</dbReference>
<evidence type="ECO:0000313" key="2">
    <source>
        <dbReference type="Proteomes" id="UP000013782"/>
    </source>
</evidence>
<dbReference type="EMBL" id="AJAQ01000054">
    <property type="protein sequence ID" value="EOH86303.1"/>
    <property type="molecule type" value="Genomic_DNA"/>
</dbReference>
<reference evidence="1 2" key="1">
    <citation type="submission" date="2013-02" db="EMBL/GenBank/DDBJ databases">
        <title>The Genome Sequence of Enterococcus pallens BAA-351.</title>
        <authorList>
            <consortium name="The Broad Institute Genome Sequencing Platform"/>
            <consortium name="The Broad Institute Genome Sequencing Center for Infectious Disease"/>
            <person name="Earl A.M."/>
            <person name="Gilmore M.S."/>
            <person name="Lebreton F."/>
            <person name="Walker B."/>
            <person name="Young S.K."/>
            <person name="Zeng Q."/>
            <person name="Gargeya S."/>
            <person name="Fitzgerald M."/>
            <person name="Haas B."/>
            <person name="Abouelleil A."/>
            <person name="Alvarado L."/>
            <person name="Arachchi H.M."/>
            <person name="Berlin A.M."/>
            <person name="Chapman S.B."/>
            <person name="Dewar J."/>
            <person name="Goldberg J."/>
            <person name="Griggs A."/>
            <person name="Gujja S."/>
            <person name="Hansen M."/>
            <person name="Howarth C."/>
            <person name="Imamovic A."/>
            <person name="Larimer J."/>
            <person name="McCowan C."/>
            <person name="Murphy C."/>
            <person name="Neiman D."/>
            <person name="Pearson M."/>
            <person name="Priest M."/>
            <person name="Roberts A."/>
            <person name="Saif S."/>
            <person name="Shea T."/>
            <person name="Sisk P."/>
            <person name="Sykes S."/>
            <person name="Wortman J."/>
            <person name="Nusbaum C."/>
            <person name="Birren B."/>
        </authorList>
    </citation>
    <scope>NUCLEOTIDE SEQUENCE [LARGE SCALE GENOMIC DNA]</scope>
    <source>
        <strain evidence="1 2">ATCC BAA-351</strain>
    </source>
</reference>
<accession>R2PSL9</accession>
<dbReference type="HOGENOM" id="CLU_2154432_0_0_9"/>
<sequence>MEMLTNLQIQTDLPAFVEERIAYFARYVSKGLCLIDFCLFVTAELDENLLQQMFEDMTGGSYLFCSYEFLKWYRDSLHWKDRQVYLVQECLRVYLEQA</sequence>
<comment type="caution">
    <text evidence="1">The sequence shown here is derived from an EMBL/GenBank/DDBJ whole genome shotgun (WGS) entry which is preliminary data.</text>
</comment>
<name>R2PSL9_9ENTE</name>
<protein>
    <submittedName>
        <fullName evidence="1">Uncharacterized protein</fullName>
    </submittedName>
</protein>
<keyword evidence="2" id="KW-1185">Reference proteome</keyword>
<gene>
    <name evidence="1" type="ORF">UAU_05225</name>
</gene>
<organism evidence="1 2">
    <name type="scientific">Enterococcus pallens ATCC BAA-351</name>
    <dbReference type="NCBI Taxonomy" id="1158607"/>
    <lineage>
        <taxon>Bacteria</taxon>
        <taxon>Bacillati</taxon>
        <taxon>Bacillota</taxon>
        <taxon>Bacilli</taxon>
        <taxon>Lactobacillales</taxon>
        <taxon>Enterococcaceae</taxon>
        <taxon>Enterococcus</taxon>
    </lineage>
</organism>
<dbReference type="OrthoDB" id="9964573at2"/>